<feature type="transmembrane region" description="Helical" evidence="2">
    <location>
        <begin position="116"/>
        <end position="134"/>
    </location>
</feature>
<keyword evidence="2" id="KW-1133">Transmembrane helix</keyword>
<organism evidence="3 4">
    <name type="scientific">Schizosaccharomyces cryophilus (strain OY26 / ATCC MYA-4695 / CBS 11777 / NBRC 106824 / NRRL Y48691)</name>
    <name type="common">Fission yeast</name>
    <dbReference type="NCBI Taxonomy" id="653667"/>
    <lineage>
        <taxon>Eukaryota</taxon>
        <taxon>Fungi</taxon>
        <taxon>Dikarya</taxon>
        <taxon>Ascomycota</taxon>
        <taxon>Taphrinomycotina</taxon>
        <taxon>Schizosaccharomycetes</taxon>
        <taxon>Schizosaccharomycetales</taxon>
        <taxon>Schizosaccharomycetaceae</taxon>
        <taxon>Schizosaccharomyces</taxon>
    </lineage>
</organism>
<evidence type="ECO:0000256" key="1">
    <source>
        <dbReference type="SAM" id="MobiDB-lite"/>
    </source>
</evidence>
<accession>S9XA57</accession>
<sequence>MNEKEKEKLLGLAKAAESSCRVSSASSDTYLPQYSELPYSHLDNLEKGCLCLHPNLVPENKSDELSNDASAAKCSDYYGAFFGSVKSEFLYISSPAAFARIPPAAKRTTNERLRVFWCYLFSLILDFSFSYYVLFPFLKNNMLKDTSIKVQYSVAAILIVLAFWFSLNLVSVLLDLLIFSLDLLPLLASAVSNAVSKGLSVLVSVVFDWISKIITYSLGYEMTFEGTESTGENQLPIHAIPLGNLEEPNNPNSLRDEEPSSERFEQYNEKLLGLAKAAEYSCQVSPASPDSDLPQYSELSYSHLDNLEKGCLCLHPNLVPENKRDELSDDASATMCSDYCGAFCGSVKSGFLYISSPAAFARIPPAAKRTTNEGLRVFWCYLFSLILDFSFSYYVLFPFLKNNMLKDTSIKVQYSVAAILIVLAFWFSLNLVSVLLDLLIFSLDLLPLLASAVSNAVSKVLSVVFDWISKIITYSLGYEMTFEGTESTGENQLPIHAIPLGNLEEPNNPNSLRDEEPSSERFEQYVRRQHHQSRDTESGKNLQSSS</sequence>
<keyword evidence="2" id="KW-0472">Membrane</keyword>
<evidence type="ECO:0000313" key="4">
    <source>
        <dbReference type="Proteomes" id="UP000015464"/>
    </source>
</evidence>
<reference evidence="3 4" key="1">
    <citation type="journal article" date="2011" name="Science">
        <title>Comparative functional genomics of the fission yeasts.</title>
        <authorList>
            <person name="Rhind N."/>
            <person name="Chen Z."/>
            <person name="Yassour M."/>
            <person name="Thompson D.A."/>
            <person name="Haas B.J."/>
            <person name="Habib N."/>
            <person name="Wapinski I."/>
            <person name="Roy S."/>
            <person name="Lin M.F."/>
            <person name="Heiman D.I."/>
            <person name="Young S.K."/>
            <person name="Furuya K."/>
            <person name="Guo Y."/>
            <person name="Pidoux A."/>
            <person name="Chen H.M."/>
            <person name="Robbertse B."/>
            <person name="Goldberg J.M."/>
            <person name="Aoki K."/>
            <person name="Bayne E.H."/>
            <person name="Berlin A.M."/>
            <person name="Desjardins C.A."/>
            <person name="Dobbs E."/>
            <person name="Dukaj L."/>
            <person name="Fan L."/>
            <person name="FitzGerald M.G."/>
            <person name="French C."/>
            <person name="Gujja S."/>
            <person name="Hansen K."/>
            <person name="Keifenheim D."/>
            <person name="Levin J.Z."/>
            <person name="Mosher R.A."/>
            <person name="Mueller C.A."/>
            <person name="Pfiffner J."/>
            <person name="Priest M."/>
            <person name="Russ C."/>
            <person name="Smialowska A."/>
            <person name="Swoboda P."/>
            <person name="Sykes S.M."/>
            <person name="Vaughn M."/>
            <person name="Vengrova S."/>
            <person name="Yoder R."/>
            <person name="Zeng Q."/>
            <person name="Allshire R."/>
            <person name="Baulcombe D."/>
            <person name="Birren B.W."/>
            <person name="Brown W."/>
            <person name="Ekwall K."/>
            <person name="Kellis M."/>
            <person name="Leatherwood J."/>
            <person name="Levin H."/>
            <person name="Margalit H."/>
            <person name="Martienssen R."/>
            <person name="Nieduszynski C.A."/>
            <person name="Spatafora J.W."/>
            <person name="Friedman N."/>
            <person name="Dalgaard J.Z."/>
            <person name="Baumann P."/>
            <person name="Niki H."/>
            <person name="Regev A."/>
            <person name="Nusbaum C."/>
        </authorList>
    </citation>
    <scope>NUCLEOTIDE SEQUENCE [LARGE SCALE GENOMIC DNA]</scope>
    <source>
        <strain evidence="4">OY26 / ATCC MYA-4695 / CBS 11777 / NBRC 106824 / NRRL Y48691</strain>
    </source>
</reference>
<feature type="transmembrane region" description="Helical" evidence="2">
    <location>
        <begin position="378"/>
        <end position="396"/>
    </location>
</feature>
<proteinExistence type="predicted"/>
<feature type="transmembrane region" description="Helical" evidence="2">
    <location>
        <begin position="154"/>
        <end position="179"/>
    </location>
</feature>
<keyword evidence="4" id="KW-1185">Reference proteome</keyword>
<evidence type="ECO:0000256" key="2">
    <source>
        <dbReference type="SAM" id="Phobius"/>
    </source>
</evidence>
<protein>
    <submittedName>
        <fullName evidence="3">Uncharacterized protein</fullName>
    </submittedName>
</protein>
<feature type="region of interest" description="Disordered" evidence="1">
    <location>
        <begin position="499"/>
        <end position="546"/>
    </location>
</feature>
<dbReference type="EMBL" id="KE546988">
    <property type="protein sequence ID" value="EPY54037.1"/>
    <property type="molecule type" value="Genomic_DNA"/>
</dbReference>
<dbReference type="GeneID" id="25039444"/>
<gene>
    <name evidence="3" type="ORF">SPOG_05726</name>
</gene>
<evidence type="ECO:0000313" key="3">
    <source>
        <dbReference type="EMBL" id="EPY54037.1"/>
    </source>
</evidence>
<feature type="compositionally biased region" description="Basic and acidic residues" evidence="1">
    <location>
        <begin position="512"/>
        <end position="538"/>
    </location>
</feature>
<dbReference type="Proteomes" id="UP000015464">
    <property type="component" value="Unassembled WGS sequence"/>
</dbReference>
<feature type="compositionally biased region" description="Low complexity" evidence="1">
    <location>
        <begin position="499"/>
        <end position="510"/>
    </location>
</feature>
<name>S9XA57_SCHCR</name>
<dbReference type="AlphaFoldDB" id="S9XA57"/>
<dbReference type="HOGENOM" id="CLU_498899_0_0_1"/>
<feature type="transmembrane region" description="Helical" evidence="2">
    <location>
        <begin position="416"/>
        <end position="441"/>
    </location>
</feature>
<keyword evidence="2" id="KW-0812">Transmembrane</keyword>
<dbReference type="RefSeq" id="XP_013022149.1">
    <property type="nucleotide sequence ID" value="XM_013166695.1"/>
</dbReference>